<feature type="transmembrane region" description="Helical" evidence="1">
    <location>
        <begin position="71"/>
        <end position="89"/>
    </location>
</feature>
<dbReference type="AlphaFoldDB" id="G5KC80"/>
<dbReference type="Proteomes" id="UP000005388">
    <property type="component" value="Unassembled WGS sequence"/>
</dbReference>
<evidence type="ECO:0000256" key="1">
    <source>
        <dbReference type="SAM" id="Phobius"/>
    </source>
</evidence>
<gene>
    <name evidence="2" type="ORF">STRUR_0394</name>
</gene>
<accession>G5KC80</accession>
<organism evidence="2 3">
    <name type="scientific">Streptococcus urinalis 2285-97</name>
    <dbReference type="NCBI Taxonomy" id="764291"/>
    <lineage>
        <taxon>Bacteria</taxon>
        <taxon>Bacillati</taxon>
        <taxon>Bacillota</taxon>
        <taxon>Bacilli</taxon>
        <taxon>Lactobacillales</taxon>
        <taxon>Streptococcaceae</taxon>
        <taxon>Streptococcus</taxon>
    </lineage>
</organism>
<keyword evidence="3" id="KW-1185">Reference proteome</keyword>
<name>G5KC80_9STRE</name>
<comment type="caution">
    <text evidence="2">The sequence shown here is derived from an EMBL/GenBank/DDBJ whole genome shotgun (WGS) entry which is preliminary data.</text>
</comment>
<reference evidence="2 3" key="1">
    <citation type="journal article" date="2014" name="Int. J. Syst. Evol. Microbiol.">
        <title>Phylogenomics and the dynamic genome evolution of the genus Streptococcus.</title>
        <authorList>
            <consortium name="The Broad Institute Genome Sequencing Platform"/>
            <person name="Richards V.P."/>
            <person name="Palmer S.R."/>
            <person name="Pavinski Bitar P.D."/>
            <person name="Qin X."/>
            <person name="Weinstock G.M."/>
            <person name="Highlander S.K."/>
            <person name="Town C.D."/>
            <person name="Burne R.A."/>
            <person name="Stanhope M.J."/>
        </authorList>
    </citation>
    <scope>NUCLEOTIDE SEQUENCE [LARGE SCALE GENOMIC DNA]</scope>
    <source>
        <strain evidence="2 3">2285-97</strain>
    </source>
</reference>
<keyword evidence="1" id="KW-1133">Transmembrane helix</keyword>
<evidence type="ECO:0000313" key="3">
    <source>
        <dbReference type="Proteomes" id="UP000005388"/>
    </source>
</evidence>
<sequence length="172" mass="19511">MISYEKVKKGLQSANLTILILKCCSIIFTIIGTMMTFMASKQLNDPTLQKQYSSEQLDAIKKASQITPLDWFTTAVLLVLSIVIIVYCFKNRGYLKNNQRISTLPYILGIVSVIASVLLTFLNYVSKEIQITSFTIISDAIPALIMLALYIYSYLQSSKLNNRDHSEEYQMD</sequence>
<feature type="transmembrane region" description="Helical" evidence="1">
    <location>
        <begin position="16"/>
        <end position="39"/>
    </location>
</feature>
<keyword evidence="1" id="KW-0472">Membrane</keyword>
<protein>
    <submittedName>
        <fullName evidence="2">Uncharacterized protein</fullName>
    </submittedName>
</protein>
<feature type="transmembrane region" description="Helical" evidence="1">
    <location>
        <begin position="131"/>
        <end position="155"/>
    </location>
</feature>
<dbReference type="RefSeq" id="WP_006739853.1">
    <property type="nucleotide sequence ID" value="NZ_AEUZ02000001.1"/>
</dbReference>
<proteinExistence type="predicted"/>
<dbReference type="EMBL" id="AEUZ02000001">
    <property type="protein sequence ID" value="EHJ57128.1"/>
    <property type="molecule type" value="Genomic_DNA"/>
</dbReference>
<evidence type="ECO:0000313" key="2">
    <source>
        <dbReference type="EMBL" id="EHJ57128.1"/>
    </source>
</evidence>
<feature type="transmembrane region" description="Helical" evidence="1">
    <location>
        <begin position="101"/>
        <end position="125"/>
    </location>
</feature>
<keyword evidence="1" id="KW-0812">Transmembrane</keyword>